<reference evidence="1 2" key="1">
    <citation type="journal article" date="2019" name="Sci. Rep.">
        <title>Orb-weaving spider Araneus ventricosus genome elucidates the spidroin gene catalogue.</title>
        <authorList>
            <person name="Kono N."/>
            <person name="Nakamura H."/>
            <person name="Ohtoshi R."/>
            <person name="Moran D.A.P."/>
            <person name="Shinohara A."/>
            <person name="Yoshida Y."/>
            <person name="Fujiwara M."/>
            <person name="Mori M."/>
            <person name="Tomita M."/>
            <person name="Arakawa K."/>
        </authorList>
    </citation>
    <scope>NUCLEOTIDE SEQUENCE [LARGE SCALE GENOMIC DNA]</scope>
</reference>
<accession>A0A4Y2BER3</accession>
<dbReference type="Proteomes" id="UP000499080">
    <property type="component" value="Unassembled WGS sequence"/>
</dbReference>
<evidence type="ECO:0000313" key="1">
    <source>
        <dbReference type="EMBL" id="GBL90528.1"/>
    </source>
</evidence>
<dbReference type="EMBL" id="BGPR01000072">
    <property type="protein sequence ID" value="GBL90528.1"/>
    <property type="molecule type" value="Genomic_DNA"/>
</dbReference>
<proteinExistence type="predicted"/>
<keyword evidence="2" id="KW-1185">Reference proteome</keyword>
<gene>
    <name evidence="1" type="ORF">AVEN_179448_1</name>
</gene>
<name>A0A4Y2BER3_ARAVE</name>
<comment type="caution">
    <text evidence="1">The sequence shown here is derived from an EMBL/GenBank/DDBJ whole genome shotgun (WGS) entry which is preliminary data.</text>
</comment>
<evidence type="ECO:0000313" key="2">
    <source>
        <dbReference type="Proteomes" id="UP000499080"/>
    </source>
</evidence>
<organism evidence="1 2">
    <name type="scientific">Araneus ventricosus</name>
    <name type="common">Orbweaver spider</name>
    <name type="synonym">Epeira ventricosa</name>
    <dbReference type="NCBI Taxonomy" id="182803"/>
    <lineage>
        <taxon>Eukaryota</taxon>
        <taxon>Metazoa</taxon>
        <taxon>Ecdysozoa</taxon>
        <taxon>Arthropoda</taxon>
        <taxon>Chelicerata</taxon>
        <taxon>Arachnida</taxon>
        <taxon>Araneae</taxon>
        <taxon>Araneomorphae</taxon>
        <taxon>Entelegynae</taxon>
        <taxon>Araneoidea</taxon>
        <taxon>Araneidae</taxon>
        <taxon>Araneus</taxon>
    </lineage>
</organism>
<dbReference type="AlphaFoldDB" id="A0A4Y2BER3"/>
<sequence>MKESENEDFGSFQQETEAAEIEEVIYVESPTADFSTNLFVLIDNVGDARMKAHHSYICGIQEVDGGEYDIKGLRTTNLAKSKFVSVVNDQLTISESQLKGSLPDRIFEADCRKELFGFQVM</sequence>
<protein>
    <submittedName>
        <fullName evidence="1">Uncharacterized protein</fullName>
    </submittedName>
</protein>